<organism evidence="4 6">
    <name type="scientific">Nocardiopsis metallicus</name>
    <dbReference type="NCBI Taxonomy" id="179819"/>
    <lineage>
        <taxon>Bacteria</taxon>
        <taxon>Bacillati</taxon>
        <taxon>Actinomycetota</taxon>
        <taxon>Actinomycetes</taxon>
        <taxon>Streptosporangiales</taxon>
        <taxon>Nocardiopsidaceae</taxon>
        <taxon>Nocardiopsis</taxon>
    </lineage>
</organism>
<reference evidence="4 6" key="1">
    <citation type="submission" date="2020-08" db="EMBL/GenBank/DDBJ databases">
        <title>Sequencing the genomes of 1000 actinobacteria strains.</title>
        <authorList>
            <person name="Klenk H.-P."/>
        </authorList>
    </citation>
    <scope>NUCLEOTIDE SEQUENCE [LARGE SCALE GENOMIC DNA]</scope>
    <source>
        <strain evidence="4 6">DSM 44598</strain>
    </source>
</reference>
<evidence type="ECO:0000256" key="1">
    <source>
        <dbReference type="SAM" id="MobiDB-lite"/>
    </source>
</evidence>
<dbReference type="EMBL" id="JACHDO010000001">
    <property type="protein sequence ID" value="MBB5491091.1"/>
    <property type="molecule type" value="Genomic_DNA"/>
</dbReference>
<evidence type="ECO:0000313" key="5">
    <source>
        <dbReference type="EMBL" id="MBB5492777.1"/>
    </source>
</evidence>
<dbReference type="NCBIfam" id="NF033580">
    <property type="entry name" value="transpos_IS5_3"/>
    <property type="match status" value="1"/>
</dbReference>
<dbReference type="Pfam" id="PF13340">
    <property type="entry name" value="DUF4096"/>
    <property type="match status" value="1"/>
</dbReference>
<dbReference type="InterPro" id="IPR025161">
    <property type="entry name" value="IS402-like_dom"/>
</dbReference>
<name>A0A840WDK2_9ACTN</name>
<protein>
    <submittedName>
        <fullName evidence="4">Transposase</fullName>
    </submittedName>
</protein>
<comment type="caution">
    <text evidence="4">The sequence shown here is derived from an EMBL/GenBank/DDBJ whole genome shotgun (WGS) entry which is preliminary data.</text>
</comment>
<dbReference type="InterPro" id="IPR052909">
    <property type="entry name" value="Transposase_6_like"/>
</dbReference>
<evidence type="ECO:0000313" key="6">
    <source>
        <dbReference type="Proteomes" id="UP000579647"/>
    </source>
</evidence>
<dbReference type="PANTHER" id="PTHR46637:SF1">
    <property type="entry name" value="BLL5188 PROTEIN"/>
    <property type="match status" value="1"/>
</dbReference>
<evidence type="ECO:0000259" key="2">
    <source>
        <dbReference type="Pfam" id="PF13340"/>
    </source>
</evidence>
<evidence type="ECO:0000313" key="4">
    <source>
        <dbReference type="EMBL" id="MBB5491091.1"/>
    </source>
</evidence>
<gene>
    <name evidence="3" type="ORF">HNR07_001987</name>
    <name evidence="4" type="ORF">HNR07_002228</name>
    <name evidence="5" type="ORF">HNR07_003914</name>
</gene>
<dbReference type="EMBL" id="JACHDO010000001">
    <property type="protein sequence ID" value="MBB5492777.1"/>
    <property type="molecule type" value="Genomic_DNA"/>
</dbReference>
<dbReference type="Proteomes" id="UP000579647">
    <property type="component" value="Unassembled WGS sequence"/>
</dbReference>
<keyword evidence="6" id="KW-1185">Reference proteome</keyword>
<dbReference type="EMBL" id="JACHDO010000001">
    <property type="protein sequence ID" value="MBB5490850.1"/>
    <property type="molecule type" value="Genomic_DNA"/>
</dbReference>
<feature type="region of interest" description="Disordered" evidence="1">
    <location>
        <begin position="103"/>
        <end position="132"/>
    </location>
</feature>
<sequence length="132" mass="15353">MSRRFELTDQEWDLISPLLPPMTPQRGGRWRDHRQVLNAIIYRTRTGIPWRDLPERYGPWTTAQHRLQRWEADGTWARIEQHLIDTDEDTDLDAQIDSTVVRAHQHAAGARKGGRVLRTHESPRASESPGEV</sequence>
<dbReference type="AlphaFoldDB" id="A0A840WDK2"/>
<accession>A0A840WDK2</accession>
<proteinExistence type="predicted"/>
<feature type="domain" description="Insertion element IS402-like" evidence="2">
    <location>
        <begin position="7"/>
        <end position="79"/>
    </location>
</feature>
<evidence type="ECO:0000313" key="3">
    <source>
        <dbReference type="EMBL" id="MBB5490850.1"/>
    </source>
</evidence>
<dbReference type="PANTHER" id="PTHR46637">
    <property type="entry name" value="TIS1421-TRANSPOSASE PROTEIN A"/>
    <property type="match status" value="1"/>
</dbReference>